<keyword evidence="2" id="KW-1185">Reference proteome</keyword>
<proteinExistence type="predicted"/>
<evidence type="ECO:0000313" key="2">
    <source>
        <dbReference type="Proteomes" id="UP000595739"/>
    </source>
</evidence>
<protein>
    <submittedName>
        <fullName evidence="1">Uncharacterized protein</fullName>
    </submittedName>
</protein>
<accession>A0A7T3NAA0</accession>
<organism evidence="1 2">
    <name type="scientific">Klebsiella phage P528</name>
    <dbReference type="NCBI Taxonomy" id="2777348"/>
    <lineage>
        <taxon>Viruses</taxon>
        <taxon>Duplodnaviria</taxon>
        <taxon>Heunggongvirae</taxon>
        <taxon>Uroviricota</taxon>
        <taxon>Caudoviricetes</taxon>
        <taxon>Drexlerviridae</taxon>
        <taxon>Webervirus</taxon>
        <taxon>Webervirus P528</taxon>
    </lineage>
</organism>
<evidence type="ECO:0000313" key="1">
    <source>
        <dbReference type="EMBL" id="QPX75230.1"/>
    </source>
</evidence>
<reference evidence="1 2" key="1">
    <citation type="submission" date="2020-09" db="EMBL/GenBank/DDBJ databases">
        <authorList>
            <person name="Thompson D.W."/>
            <person name="Brown H."/>
            <person name="Grose J.H."/>
        </authorList>
    </citation>
    <scope>NUCLEOTIDE SEQUENCE [LARGE SCALE GENOMIC DNA]</scope>
</reference>
<dbReference type="Proteomes" id="UP000595739">
    <property type="component" value="Segment"/>
</dbReference>
<dbReference type="InterPro" id="IPR035392">
    <property type="entry name" value="DUF5417"/>
</dbReference>
<dbReference type="Pfam" id="PF17438">
    <property type="entry name" value="DUF5417"/>
    <property type="match status" value="1"/>
</dbReference>
<name>A0A7T3NAA0_9CAUD</name>
<dbReference type="EMBL" id="MW021764">
    <property type="protein sequence ID" value="QPX75230.1"/>
    <property type="molecule type" value="Genomic_DNA"/>
</dbReference>
<sequence>MGFCYYLFIETKQTKEANIMKLKRESIKLGNEYNGKWNFVIMDTDAEKIEAVEEALCEMKTGFSVGGEEKTWGDYCDQCPCYDDGYGSGFWIEIEDVPAFKEAYKAAKKSIK</sequence>